<gene>
    <name evidence="1" type="ORF">S03H2_66371</name>
</gene>
<comment type="caution">
    <text evidence="1">The sequence shown here is derived from an EMBL/GenBank/DDBJ whole genome shotgun (WGS) entry which is preliminary data.</text>
</comment>
<proteinExistence type="predicted"/>
<dbReference type="InterPro" id="IPR011009">
    <property type="entry name" value="Kinase-like_dom_sf"/>
</dbReference>
<sequence>IAELHAFWWDHPKLKALTKYTSVFYNWTMASFNEKEILSWFNDQNKHLKQFLEFLEDKISDKRIELFKTAFSLFPQLAYERITKENITVTHGDAHFYNFFYPKDIANDKLKAYLIDWQFWSLEL</sequence>
<evidence type="ECO:0000313" key="1">
    <source>
        <dbReference type="EMBL" id="GAH80155.1"/>
    </source>
</evidence>
<reference evidence="1" key="1">
    <citation type="journal article" date="2014" name="Front. Microbiol.">
        <title>High frequency of phylogenetically diverse reductive dehalogenase-homologous genes in deep subseafloor sedimentary metagenomes.</title>
        <authorList>
            <person name="Kawai M."/>
            <person name="Futagami T."/>
            <person name="Toyoda A."/>
            <person name="Takaki Y."/>
            <person name="Nishi S."/>
            <person name="Hori S."/>
            <person name="Arai W."/>
            <person name="Tsubouchi T."/>
            <person name="Morono Y."/>
            <person name="Uchiyama I."/>
            <person name="Ito T."/>
            <person name="Fujiyama A."/>
            <person name="Inagaki F."/>
            <person name="Takami H."/>
        </authorList>
    </citation>
    <scope>NUCLEOTIDE SEQUENCE</scope>
    <source>
        <strain evidence="1">Expedition CK06-06</strain>
    </source>
</reference>
<dbReference type="Gene3D" id="3.90.1200.10">
    <property type="match status" value="1"/>
</dbReference>
<evidence type="ECO:0008006" key="2">
    <source>
        <dbReference type="Google" id="ProtNLM"/>
    </source>
</evidence>
<dbReference type="InterPro" id="IPR004119">
    <property type="entry name" value="EcKL"/>
</dbReference>
<feature type="non-terminal residue" evidence="1">
    <location>
        <position position="1"/>
    </location>
</feature>
<dbReference type="AlphaFoldDB" id="X1JF59"/>
<name>X1JF59_9ZZZZ</name>
<protein>
    <recommendedName>
        <fullName evidence="2">Aminoglycoside phosphotransferase domain-containing protein</fullName>
    </recommendedName>
</protein>
<accession>X1JF59</accession>
<dbReference type="EMBL" id="BARU01043327">
    <property type="protein sequence ID" value="GAH80155.1"/>
    <property type="molecule type" value="Genomic_DNA"/>
</dbReference>
<dbReference type="SUPFAM" id="SSF56112">
    <property type="entry name" value="Protein kinase-like (PK-like)"/>
    <property type="match status" value="1"/>
</dbReference>
<dbReference type="Pfam" id="PF02958">
    <property type="entry name" value="EcKL"/>
    <property type="match status" value="1"/>
</dbReference>
<organism evidence="1">
    <name type="scientific">marine sediment metagenome</name>
    <dbReference type="NCBI Taxonomy" id="412755"/>
    <lineage>
        <taxon>unclassified sequences</taxon>
        <taxon>metagenomes</taxon>
        <taxon>ecological metagenomes</taxon>
    </lineage>
</organism>